<gene>
    <name evidence="1" type="ORF">PSQ53_09815</name>
</gene>
<reference evidence="1" key="1">
    <citation type="submission" date="2023-02" db="EMBL/GenBank/DDBJ databases">
        <title>Complete genome sequence of Limosilactobacillus reuteri SRCM217616 isolated from Bos taurus feces.</title>
        <authorList>
            <person name="Yang H.-G."/>
            <person name="Kim J.-W."/>
            <person name="Ha G.-S."/>
            <person name="Yang H.-J."/>
            <person name="Jeong D.-Y."/>
        </authorList>
    </citation>
    <scope>NUCLEOTIDE SEQUENCE</scope>
    <source>
        <strain evidence="1">SRCM217616</strain>
    </source>
</reference>
<evidence type="ECO:0000313" key="2">
    <source>
        <dbReference type="Proteomes" id="UP001217945"/>
    </source>
</evidence>
<dbReference type="EMBL" id="JAQTKT010000001">
    <property type="protein sequence ID" value="MDD1383201.1"/>
    <property type="molecule type" value="Genomic_DNA"/>
</dbReference>
<protein>
    <submittedName>
        <fullName evidence="1">Uncharacterized protein</fullName>
    </submittedName>
</protein>
<name>A0AAW6JEL2_LIMRT</name>
<dbReference type="Proteomes" id="UP001217945">
    <property type="component" value="Unassembled WGS sequence"/>
</dbReference>
<evidence type="ECO:0000313" key="1">
    <source>
        <dbReference type="EMBL" id="MDD1383201.1"/>
    </source>
</evidence>
<proteinExistence type="predicted"/>
<organism evidence="1 2">
    <name type="scientific">Limosilactobacillus reuteri</name>
    <name type="common">Lactobacillus reuteri</name>
    <dbReference type="NCBI Taxonomy" id="1598"/>
    <lineage>
        <taxon>Bacteria</taxon>
        <taxon>Bacillati</taxon>
        <taxon>Bacillota</taxon>
        <taxon>Bacilli</taxon>
        <taxon>Lactobacillales</taxon>
        <taxon>Lactobacillaceae</taxon>
        <taxon>Limosilactobacillus</taxon>
    </lineage>
</organism>
<sequence length="41" mass="4493">MNVDINESLGIQLSGDGGIDSYGYMTTDNFVAIQVKKVERN</sequence>
<comment type="caution">
    <text evidence="1">The sequence shown here is derived from an EMBL/GenBank/DDBJ whole genome shotgun (WGS) entry which is preliminary data.</text>
</comment>
<dbReference type="AlphaFoldDB" id="A0AAW6JEL2"/>
<accession>A0AAW6JEL2</accession>
<dbReference type="RefSeq" id="WP_263862798.1">
    <property type="nucleotide sequence ID" value="NZ_JAJGWP010000252.1"/>
</dbReference>